<proteinExistence type="predicted"/>
<dbReference type="EMBL" id="CAXAMM010010402">
    <property type="protein sequence ID" value="CAK9023246.1"/>
    <property type="molecule type" value="Genomic_DNA"/>
</dbReference>
<sequence length="73" mass="8059">IKKASRGPRSRTTLLWYTAPSLGMRQNTLREGSSWHPSTSQTMIAPGAVRSGPLDSSPLRTTRLGRSLRRPGR</sequence>
<comment type="caution">
    <text evidence="3">The sequence shown here is derived from an EMBL/GenBank/DDBJ whole genome shotgun (WGS) entry which is preliminary data.</text>
</comment>
<feature type="compositionally biased region" description="Low complexity" evidence="1">
    <location>
        <begin position="56"/>
        <end position="65"/>
    </location>
</feature>
<dbReference type="EMBL" id="CAXAMM010010546">
    <property type="protein sequence ID" value="CAK9023568.1"/>
    <property type="molecule type" value="Genomic_DNA"/>
</dbReference>
<feature type="non-terminal residue" evidence="3">
    <location>
        <position position="73"/>
    </location>
</feature>
<organism evidence="3 4">
    <name type="scientific">Durusdinium trenchii</name>
    <dbReference type="NCBI Taxonomy" id="1381693"/>
    <lineage>
        <taxon>Eukaryota</taxon>
        <taxon>Sar</taxon>
        <taxon>Alveolata</taxon>
        <taxon>Dinophyceae</taxon>
        <taxon>Suessiales</taxon>
        <taxon>Symbiodiniaceae</taxon>
        <taxon>Durusdinium</taxon>
    </lineage>
</organism>
<evidence type="ECO:0000313" key="3">
    <source>
        <dbReference type="EMBL" id="CAK9023568.1"/>
    </source>
</evidence>
<protein>
    <submittedName>
        <fullName evidence="3">Ribosomal large subunit pseudouridine synthase C</fullName>
    </submittedName>
</protein>
<feature type="non-terminal residue" evidence="3">
    <location>
        <position position="1"/>
    </location>
</feature>
<feature type="region of interest" description="Disordered" evidence="1">
    <location>
        <begin position="30"/>
        <end position="73"/>
    </location>
</feature>
<keyword evidence="4" id="KW-1185">Reference proteome</keyword>
<name>A0ABP0KBH6_9DINO</name>
<accession>A0ABP0KBH6</accession>
<gene>
    <name evidence="2" type="ORF">SCF082_LOCUS16138</name>
    <name evidence="3" type="ORF">SCF082_LOCUS16264</name>
</gene>
<evidence type="ECO:0000256" key="1">
    <source>
        <dbReference type="SAM" id="MobiDB-lite"/>
    </source>
</evidence>
<dbReference type="Proteomes" id="UP001642464">
    <property type="component" value="Unassembled WGS sequence"/>
</dbReference>
<evidence type="ECO:0000313" key="4">
    <source>
        <dbReference type="Proteomes" id="UP001642464"/>
    </source>
</evidence>
<feature type="compositionally biased region" description="Polar residues" evidence="1">
    <location>
        <begin position="30"/>
        <end position="43"/>
    </location>
</feature>
<reference evidence="3 4" key="1">
    <citation type="submission" date="2024-02" db="EMBL/GenBank/DDBJ databases">
        <authorList>
            <person name="Chen Y."/>
            <person name="Shah S."/>
            <person name="Dougan E. K."/>
            <person name="Thang M."/>
            <person name="Chan C."/>
        </authorList>
    </citation>
    <scope>NUCLEOTIDE SEQUENCE [LARGE SCALE GENOMIC DNA]</scope>
</reference>
<evidence type="ECO:0000313" key="2">
    <source>
        <dbReference type="EMBL" id="CAK9023246.1"/>
    </source>
</evidence>